<keyword evidence="3" id="KW-1185">Reference proteome</keyword>
<name>A0ABY4W9S7_9BACL</name>
<proteinExistence type="predicted"/>
<dbReference type="Proteomes" id="UP001056500">
    <property type="component" value="Chromosome"/>
</dbReference>
<feature type="transmembrane region" description="Helical" evidence="1">
    <location>
        <begin position="169"/>
        <end position="189"/>
    </location>
</feature>
<dbReference type="RefSeq" id="WP_251871012.1">
    <property type="nucleotide sequence ID" value="NZ_CP098755.1"/>
</dbReference>
<feature type="transmembrane region" description="Helical" evidence="1">
    <location>
        <begin position="140"/>
        <end position="162"/>
    </location>
</feature>
<reference evidence="2" key="1">
    <citation type="submission" date="2022-06" db="EMBL/GenBank/DDBJ databases">
        <title>Genome sequencing of Brevibacillus sp. BB3-R1.</title>
        <authorList>
            <person name="Heo J."/>
            <person name="Lee D."/>
            <person name="Won M."/>
            <person name="Han B.-H."/>
            <person name="Hong S.-B."/>
            <person name="Kwon S.-W."/>
        </authorList>
    </citation>
    <scope>NUCLEOTIDE SEQUENCE</scope>
    <source>
        <strain evidence="2">BB3-R1</strain>
    </source>
</reference>
<evidence type="ECO:0000256" key="1">
    <source>
        <dbReference type="SAM" id="Phobius"/>
    </source>
</evidence>
<evidence type="ECO:0000313" key="3">
    <source>
        <dbReference type="Proteomes" id="UP001056500"/>
    </source>
</evidence>
<accession>A0ABY4W9S7</accession>
<feature type="transmembrane region" description="Helical" evidence="1">
    <location>
        <begin position="21"/>
        <end position="42"/>
    </location>
</feature>
<dbReference type="EMBL" id="CP098755">
    <property type="protein sequence ID" value="USG63928.1"/>
    <property type="molecule type" value="Genomic_DNA"/>
</dbReference>
<evidence type="ECO:0000313" key="2">
    <source>
        <dbReference type="EMBL" id="USG63928.1"/>
    </source>
</evidence>
<keyword evidence="1" id="KW-1133">Transmembrane helix</keyword>
<organism evidence="2 3">
    <name type="scientific">Brevibacillus ruminantium</name>
    <dbReference type="NCBI Taxonomy" id="2950604"/>
    <lineage>
        <taxon>Bacteria</taxon>
        <taxon>Bacillati</taxon>
        <taxon>Bacillota</taxon>
        <taxon>Bacilli</taxon>
        <taxon>Bacillales</taxon>
        <taxon>Paenibacillaceae</taxon>
        <taxon>Brevibacillus</taxon>
    </lineage>
</organism>
<dbReference type="Pfam" id="PF12679">
    <property type="entry name" value="ABC2_membrane_2"/>
    <property type="match status" value="1"/>
</dbReference>
<keyword evidence="1" id="KW-0472">Membrane</keyword>
<feature type="transmembrane region" description="Helical" evidence="1">
    <location>
        <begin position="62"/>
        <end position="85"/>
    </location>
</feature>
<feature type="transmembrane region" description="Helical" evidence="1">
    <location>
        <begin position="209"/>
        <end position="231"/>
    </location>
</feature>
<sequence length="236" mass="26872">MKEKGERLTMWAICQHEFFRLFKSVKSLITIAFITGVSYWISDALRQAASMFSEAEFARGPALGVFGFLLLLGPLFVFSLSHDVVNRELAGRTIRFLVTRISRHQIVMGKFLGVALFWLVCLLLSFGVVLITAHSFDGKAFWQCLSFLLYFVALTLLLSILIPLPRYTMFLGVVLSLGMPFLGLWSVFSEHPTAKWLTYLLPYVFIEKGSAWTGILWLYAGLFLLASLFLFQRRDC</sequence>
<keyword evidence="1" id="KW-0812">Transmembrane</keyword>
<protein>
    <submittedName>
        <fullName evidence="2">ABC transporter permease</fullName>
    </submittedName>
</protein>
<feature type="transmembrane region" description="Helical" evidence="1">
    <location>
        <begin position="106"/>
        <end position="134"/>
    </location>
</feature>
<gene>
    <name evidence="2" type="ORF">NDK47_17405</name>
</gene>